<dbReference type="Proteomes" id="UP001419910">
    <property type="component" value="Unassembled WGS sequence"/>
</dbReference>
<reference evidence="1 2" key="1">
    <citation type="submission" date="2024-05" db="EMBL/GenBank/DDBJ databases">
        <authorList>
            <person name="Liu Q."/>
            <person name="Xin Y.-H."/>
        </authorList>
    </citation>
    <scope>NUCLEOTIDE SEQUENCE [LARGE SCALE GENOMIC DNA]</scope>
    <source>
        <strain evidence="1 2">CGMCC 1.10181</strain>
    </source>
</reference>
<dbReference type="RefSeq" id="WP_343890696.1">
    <property type="nucleotide sequence ID" value="NZ_BAAAEH010000035.1"/>
</dbReference>
<protein>
    <submittedName>
        <fullName evidence="1">DUF4019 domain-containing protein</fullName>
    </submittedName>
</protein>
<name>A0ABU9XYP3_9SPHN</name>
<dbReference type="InterPro" id="IPR025091">
    <property type="entry name" value="DUF4019"/>
</dbReference>
<evidence type="ECO:0000313" key="1">
    <source>
        <dbReference type="EMBL" id="MEN2788679.1"/>
    </source>
</evidence>
<dbReference type="Gene3D" id="3.10.450.590">
    <property type="match status" value="1"/>
</dbReference>
<dbReference type="Pfam" id="PF13211">
    <property type="entry name" value="DUF4019"/>
    <property type="match status" value="1"/>
</dbReference>
<organism evidence="1 2">
    <name type="scientific">Sphingomonas oligophenolica</name>
    <dbReference type="NCBI Taxonomy" id="301154"/>
    <lineage>
        <taxon>Bacteria</taxon>
        <taxon>Pseudomonadati</taxon>
        <taxon>Pseudomonadota</taxon>
        <taxon>Alphaproteobacteria</taxon>
        <taxon>Sphingomonadales</taxon>
        <taxon>Sphingomonadaceae</taxon>
        <taxon>Sphingomonas</taxon>
    </lineage>
</organism>
<dbReference type="PROSITE" id="PS51257">
    <property type="entry name" value="PROKAR_LIPOPROTEIN"/>
    <property type="match status" value="1"/>
</dbReference>
<dbReference type="EMBL" id="JBDIME010000002">
    <property type="protein sequence ID" value="MEN2788679.1"/>
    <property type="molecule type" value="Genomic_DNA"/>
</dbReference>
<evidence type="ECO:0000313" key="2">
    <source>
        <dbReference type="Proteomes" id="UP001419910"/>
    </source>
</evidence>
<accession>A0ABU9XYP3</accession>
<keyword evidence="2" id="KW-1185">Reference proteome</keyword>
<comment type="caution">
    <text evidence="1">The sequence shown here is derived from an EMBL/GenBank/DDBJ whole genome shotgun (WGS) entry which is preliminary data.</text>
</comment>
<proteinExistence type="predicted"/>
<sequence length="135" mass="14389">MRKFVVATMLCGLAACSAGEDVPIANKAVARFHMMLDAGQNAQIYGDSAPEMKTAASEAKLTTLLAAVHRKLGTVTKAEQTGWNDQINTGGHFVTLNYTTTYARGEAAETFVYKITDGKAQLAGYNVNSDALIVN</sequence>
<gene>
    <name evidence="1" type="ORF">ABC974_03505</name>
</gene>